<feature type="domain" description="Fibronectin type-III" evidence="1">
    <location>
        <begin position="646"/>
        <end position="744"/>
    </location>
</feature>
<dbReference type="EMBL" id="CP096205">
    <property type="protein sequence ID" value="UPQ80771.1"/>
    <property type="molecule type" value="Genomic_DNA"/>
</dbReference>
<dbReference type="InterPro" id="IPR044023">
    <property type="entry name" value="Ig_7"/>
</dbReference>
<dbReference type="Proteomes" id="UP000830583">
    <property type="component" value="Chromosome"/>
</dbReference>
<evidence type="ECO:0000259" key="1">
    <source>
        <dbReference type="PROSITE" id="PS50853"/>
    </source>
</evidence>
<name>A0ABY4KKE1_9FLAO</name>
<gene>
    <name evidence="2" type="ORF">M0M57_08005</name>
</gene>
<dbReference type="SMART" id="SM00060">
    <property type="entry name" value="FN3"/>
    <property type="match status" value="3"/>
</dbReference>
<evidence type="ECO:0000313" key="2">
    <source>
        <dbReference type="EMBL" id="UPQ80771.1"/>
    </source>
</evidence>
<evidence type="ECO:0000313" key="3">
    <source>
        <dbReference type="Proteomes" id="UP000830583"/>
    </source>
</evidence>
<reference evidence="2" key="1">
    <citation type="submission" date="2022-04" db="EMBL/GenBank/DDBJ databases">
        <title>Consumption of N2O by Flavobacterium azooxidireducens sp. nov. isolated from Decomposing Leaf Litter of Phragmites australis (Cav.).</title>
        <authorList>
            <person name="Behrendt U."/>
            <person name="Spanner T."/>
            <person name="Augustin J."/>
            <person name="Horn M.A."/>
            <person name="Kolb S."/>
            <person name="Ulrich A."/>
        </authorList>
    </citation>
    <scope>NUCLEOTIDE SEQUENCE</scope>
    <source>
        <strain evidence="2">IGB 4-14</strain>
    </source>
</reference>
<protein>
    <submittedName>
        <fullName evidence="2">T9SS sorting signal type C domain-containing protein</fullName>
    </submittedName>
</protein>
<accession>A0ABY4KKE1</accession>
<dbReference type="InterPro" id="IPR003961">
    <property type="entry name" value="FN3_dom"/>
</dbReference>
<dbReference type="Pfam" id="PF00041">
    <property type="entry name" value="fn3"/>
    <property type="match status" value="1"/>
</dbReference>
<sequence length="1946" mass="209160">MKFQLKFKNIAHMFGNCSKNLKLLLTVGLFILFQNKINAQVSAYFFSEELSAYTEIVGGNEAYAAPWDNHTAGAAVLANIGFTFEYDNGSHTTCYISPNGFITFGTTQPIATTYIPISAGTAYNGAISAMGADLISTTNAITYTTIGTAPNRVFIVQWKNAERKSNTGVLNFQIRLYETSNEIRLHYGFCFPDDTAFTTAQVGLRGPNNAILPNVNNRSQAGANINSSWFLRSVKGTANTQTMRLSTVEFPDNGLLYKYERPSPCTVPTGTPSGLVIGGSSITINSFAGNSFTPVASPLTRYLVLRSTVNTPPTASQIPNGTYWAVNNVIGGDYTVVSTSNATTFNQTGLANNTTYYYWVIPYNGDCLGGPLYNLGNMITGSQTTCIPAPTLAPTTNNTGNGFTVNFNPVVGATDYQVDVSTNNTFTQILPAYSGVLTGGATTFVVTDLPPLTNYWFRVRAVGLGCSINSVSSLVVLSCGYYFIPYTQNFDTTTVNTIPGCSVTVDDNADGMSWRVQTINPASSPRALYLNKNNTVAMDDWFFLPGLKLDAGVSYRLFFRYNSTNSGGLVERLRVRLGSGQSPAQMSLTILDLPSITNTIYQSAFVDFTPVSNDIYYLGFQGYSPANQSYLVLDDISVTIAPTCFEPENLTISAVSNNSATIDFDPPTVEPANGYHYYLSTVETPPTGATAPTGSVPFGSTSIPLTGLTSSTSYYIWIRGNCGPGDTSIWSQLFSFSTECIPPTFTTITPANRCGTGTVSLVAVPNAGSVTEWYDAPSGGNLLFTGSTFTTPPLATTTTFYAQAKAAGGNASVGPRSPNSIAGAKTALTAPSGVFITVTNETELLGVDIFPLSSGQNGLIVIRNSLNVPVISVPFTTTVVGGSTPQTIPINFDFIPGNYTVSLSTVPTSGLIGNIENVSYPYTSSVATINGNNFDNSFYNFFYNWRFTTSCYSPFSPIIATVTTPPVLSLSSGSAIICSGLSTPTITVSGAASFNTFTWSPNTGVSGNVVAGFTFNPTEPTLYTLTASQTSGALCTATATFMVTVNPSPPTITIVPGDSTVCEGTIQPLSATFGASAAVNIVNENFEGPSGWTVINNSVGGNVANANWTLRNSIYTYASAYWNFNASSNDASQFYMANSDAQGSPSSNLTRTILESPSFSLDGYSTAELSFWHYLRWIAGNKAHVEISTDSGTTWTQIGAYIGIQGTASNFVNRTIDLTPYVGNSFVKLRFLFEATWDYGWAIDNVRVSGIVATAVAWSPVDDLFTDAAATVPYVAGTQLAVVYSQPTQTRTYNAIVTTVDGCESQSNVTLTFDAQPIAGILTGNQVLCAGSSLANLELTGSSGPIVRWEYADDSAFTVNLTPIASTATSLTPLEMGVFSNIRYFRVVLQNGVCATVYSNGVAVEFPTTIWNGTTWSNGLPNSSKRVIFTGNYTSSGDLEACSIEVQSGIITVLTNHNFIVNNQINVTGPPATTNFIFENNASLIQINDVVNTGSITYRRNSTPMLSLDYTYWSSPVANQIFSAFSPNTPANRFYLWNTAIYNWANISTASTFVEGVGYIIRGPGIAPFNTSTPNVYNGQFVGVTHNGDVPVSIVVNGLNDRNLLGNPYPSAISADDFMDEPSNAGVVGGTIYFWTHNTPITNNQYTSNDYAVYNYTGGVGTQSATNPGINGNIPNGTIAAGQGFFMKCIGTGTATFKNYMRLLGSNNQFFRMNNSQKSSNAIEKNRLWIELSNNQGAFKQLLLGYIQGATNDFDYKYDGELSEVGNPVSFYSLLNDKKLTIQGRALPFDVADIHPIGYNSPIQGEFSIQLAAFDGLFTTQNVYLEDKLNNTIHNLKNSPYSFFTEQGTFDGRFVLRFTNETLGVTPILLQDVAVVKNHSNIEILASTNLVLDRVNIYDMRGRLITAKQNINSNTTSFTNLNLANQILLVQIFDKNGNAVTKKVIF</sequence>
<dbReference type="InterPro" id="IPR013783">
    <property type="entry name" value="Ig-like_fold"/>
</dbReference>
<dbReference type="CDD" id="cd00063">
    <property type="entry name" value="FN3"/>
    <property type="match status" value="1"/>
</dbReference>
<proteinExistence type="predicted"/>
<keyword evidence="3" id="KW-1185">Reference proteome</keyword>
<feature type="domain" description="Fibronectin type-III" evidence="1">
    <location>
        <begin position="389"/>
        <end position="482"/>
    </location>
</feature>
<dbReference type="InterPro" id="IPR036116">
    <property type="entry name" value="FN3_sf"/>
</dbReference>
<dbReference type="InterPro" id="IPR013320">
    <property type="entry name" value="ConA-like_dom_sf"/>
</dbReference>
<dbReference type="RefSeq" id="WP_248436656.1">
    <property type="nucleotide sequence ID" value="NZ_CP096205.1"/>
</dbReference>
<organism evidence="2 3">
    <name type="scientific">Flavobacterium azooxidireducens</name>
    <dbReference type="NCBI Taxonomy" id="1871076"/>
    <lineage>
        <taxon>Bacteria</taxon>
        <taxon>Pseudomonadati</taxon>
        <taxon>Bacteroidota</taxon>
        <taxon>Flavobacteriia</taxon>
        <taxon>Flavobacteriales</taxon>
        <taxon>Flavobacteriaceae</taxon>
        <taxon>Flavobacterium</taxon>
    </lineage>
</organism>
<dbReference type="Gene3D" id="2.60.120.200">
    <property type="match status" value="2"/>
</dbReference>
<dbReference type="SUPFAM" id="SSF49899">
    <property type="entry name" value="Concanavalin A-like lectins/glucanases"/>
    <property type="match status" value="1"/>
</dbReference>
<dbReference type="PROSITE" id="PS50853">
    <property type="entry name" value="FN3"/>
    <property type="match status" value="2"/>
</dbReference>
<dbReference type="Gene3D" id="2.60.40.10">
    <property type="entry name" value="Immunoglobulins"/>
    <property type="match status" value="3"/>
</dbReference>
<dbReference type="Pfam" id="PF19081">
    <property type="entry name" value="Ig_7"/>
    <property type="match status" value="1"/>
</dbReference>
<dbReference type="NCBIfam" id="NF033708">
    <property type="entry name" value="T9SS_Cterm_ChiA"/>
    <property type="match status" value="1"/>
</dbReference>
<dbReference type="SUPFAM" id="SSF49265">
    <property type="entry name" value="Fibronectin type III"/>
    <property type="match status" value="2"/>
</dbReference>